<dbReference type="SUPFAM" id="SSF48371">
    <property type="entry name" value="ARM repeat"/>
    <property type="match status" value="1"/>
</dbReference>
<protein>
    <submittedName>
        <fullName evidence="1">Uncharacterized protein</fullName>
    </submittedName>
</protein>
<name>A0A212EPC0_DANPL</name>
<comment type="caution">
    <text evidence="1">The sequence shown here is derived from an EMBL/GenBank/DDBJ whole genome shotgun (WGS) entry which is preliminary data.</text>
</comment>
<evidence type="ECO:0000313" key="2">
    <source>
        <dbReference type="Proteomes" id="UP000007151"/>
    </source>
</evidence>
<dbReference type="Gene3D" id="1.25.10.10">
    <property type="entry name" value="Leucine-rich Repeat Variant"/>
    <property type="match status" value="1"/>
</dbReference>
<dbReference type="InterPro" id="IPR011989">
    <property type="entry name" value="ARM-like"/>
</dbReference>
<dbReference type="OrthoDB" id="7249705at2759"/>
<gene>
    <name evidence="1" type="ORF">KGM_213234</name>
</gene>
<dbReference type="InterPro" id="IPR016024">
    <property type="entry name" value="ARM-type_fold"/>
</dbReference>
<proteinExistence type="predicted"/>
<accession>A0A212EPC0</accession>
<organism evidence="1 2">
    <name type="scientific">Danaus plexippus plexippus</name>
    <dbReference type="NCBI Taxonomy" id="278856"/>
    <lineage>
        <taxon>Eukaryota</taxon>
        <taxon>Metazoa</taxon>
        <taxon>Ecdysozoa</taxon>
        <taxon>Arthropoda</taxon>
        <taxon>Hexapoda</taxon>
        <taxon>Insecta</taxon>
        <taxon>Pterygota</taxon>
        <taxon>Neoptera</taxon>
        <taxon>Endopterygota</taxon>
        <taxon>Lepidoptera</taxon>
        <taxon>Glossata</taxon>
        <taxon>Ditrysia</taxon>
        <taxon>Papilionoidea</taxon>
        <taxon>Nymphalidae</taxon>
        <taxon>Danainae</taxon>
        <taxon>Danaini</taxon>
        <taxon>Danaina</taxon>
        <taxon>Danaus</taxon>
        <taxon>Danaus</taxon>
    </lineage>
</organism>
<dbReference type="Proteomes" id="UP000007151">
    <property type="component" value="Unassembled WGS sequence"/>
</dbReference>
<keyword evidence="2" id="KW-1185">Reference proteome</keyword>
<dbReference type="EMBL" id="AGBW02013496">
    <property type="protein sequence ID" value="OWR43333.1"/>
    <property type="molecule type" value="Genomic_DNA"/>
</dbReference>
<dbReference type="AlphaFoldDB" id="A0A212EPC0"/>
<sequence>MNPLLIFLLFLGFTAGDDVIDATKGQAKLGNEKTTPLPEIEDSAGPEVANAIEKIELIAASAEKSRREGILPEEHSEELYDVMVDTLVDLIEIVKNPQNTYRFLNKKGVDRIITPIIGINYDPLKKQFLLLIKTLFKVTPTTTKALMPASVVDKLLDIFVNDDNLSLKAHAVDIMDVWLPENPKLQARVMRLQGLEPFYHQVSKLDNSVVETLLGLFNKILSEHVNARSNRAQKTKGDFEELRLYEIIGLIERMSTPTVCYGLLNIIEAFSPLDEDQPFPLTIFELLKNIKPFCLNTYRGRAQAIKVFGDLANFISNRKESFRNLTDFRILLEDYVKYIRVKDEF</sequence>
<dbReference type="eggNOG" id="ENOG502TBQ4">
    <property type="taxonomic scope" value="Eukaryota"/>
</dbReference>
<dbReference type="KEGG" id="dpl:KGM_213234"/>
<evidence type="ECO:0000313" key="1">
    <source>
        <dbReference type="EMBL" id="OWR43333.1"/>
    </source>
</evidence>
<reference evidence="1 2" key="1">
    <citation type="journal article" date="2011" name="Cell">
        <title>The monarch butterfly genome yields insights into long-distance migration.</title>
        <authorList>
            <person name="Zhan S."/>
            <person name="Merlin C."/>
            <person name="Boore J.L."/>
            <person name="Reppert S.M."/>
        </authorList>
    </citation>
    <scope>NUCLEOTIDE SEQUENCE [LARGE SCALE GENOMIC DNA]</scope>
    <source>
        <strain evidence="1">F-2</strain>
    </source>
</reference>